<protein>
    <recommendedName>
        <fullName evidence="3">Flagellar FliJ protein</fullName>
    </recommendedName>
</protein>
<proteinExistence type="predicted"/>
<keyword evidence="2" id="KW-1185">Reference proteome</keyword>
<dbReference type="EMBL" id="VCPC01000004">
    <property type="protein sequence ID" value="TMV10641.1"/>
    <property type="molecule type" value="Genomic_DNA"/>
</dbReference>
<dbReference type="RefSeq" id="WP_138865214.1">
    <property type="nucleotide sequence ID" value="NZ_VCPC01000004.1"/>
</dbReference>
<sequence>MKPNLDPLRDIAEVRFQREIAQIGPILAEESRLREALARLEGQKTSAREAFQKGHESQYLGADLMWESWVLRAQKDLNIELARVLARKARHMDAVRQAFGRKHALDEISARDKAELKDKRTKAYLRALREAGMPS</sequence>
<evidence type="ECO:0000313" key="1">
    <source>
        <dbReference type="EMBL" id="TMV10641.1"/>
    </source>
</evidence>
<evidence type="ECO:0000313" key="2">
    <source>
        <dbReference type="Proteomes" id="UP001191082"/>
    </source>
</evidence>
<dbReference type="Proteomes" id="UP001191082">
    <property type="component" value="Unassembled WGS sequence"/>
</dbReference>
<gene>
    <name evidence="1" type="ORF">FGK64_17855</name>
</gene>
<name>A0ABY2X5B5_9RHOB</name>
<accession>A0ABY2X5B5</accession>
<reference evidence="1 2" key="1">
    <citation type="submission" date="2019-05" db="EMBL/GenBank/DDBJ databases">
        <title>Marivita sp. nov. isolated from sea sediment.</title>
        <authorList>
            <person name="Kim W."/>
        </authorList>
    </citation>
    <scope>NUCLEOTIDE SEQUENCE [LARGE SCALE GENOMIC DNA]</scope>
    <source>
        <strain evidence="1 2">CAU 1492</strain>
    </source>
</reference>
<comment type="caution">
    <text evidence="1">The sequence shown here is derived from an EMBL/GenBank/DDBJ whole genome shotgun (WGS) entry which is preliminary data.</text>
</comment>
<organism evidence="1 2">
    <name type="scientific">Arenibacterium halophilum</name>
    <dbReference type="NCBI Taxonomy" id="2583821"/>
    <lineage>
        <taxon>Bacteria</taxon>
        <taxon>Pseudomonadati</taxon>
        <taxon>Pseudomonadota</taxon>
        <taxon>Alphaproteobacteria</taxon>
        <taxon>Rhodobacterales</taxon>
        <taxon>Paracoccaceae</taxon>
        <taxon>Arenibacterium</taxon>
    </lineage>
</organism>
<evidence type="ECO:0008006" key="3">
    <source>
        <dbReference type="Google" id="ProtNLM"/>
    </source>
</evidence>